<dbReference type="CDD" id="cd17323">
    <property type="entry name" value="MFS_Tpo1_MDR_like"/>
    <property type="match status" value="1"/>
</dbReference>
<keyword evidence="4 5" id="KW-0472">Membrane</keyword>
<dbReference type="InterPro" id="IPR020846">
    <property type="entry name" value="MFS_dom"/>
</dbReference>
<gene>
    <name evidence="7" type="ORF">UCREL1_11790</name>
</gene>
<dbReference type="Proteomes" id="UP000012174">
    <property type="component" value="Unassembled WGS sequence"/>
</dbReference>
<dbReference type="AlphaFoldDB" id="M7SUJ2"/>
<name>M7SUJ2_EUTLA</name>
<reference evidence="8" key="1">
    <citation type="journal article" date="2013" name="Genome Announc.">
        <title>Draft genome sequence of the grapevine dieback fungus Eutypa lata UCR-EL1.</title>
        <authorList>
            <person name="Blanco-Ulate B."/>
            <person name="Rolshausen P.E."/>
            <person name="Cantu D."/>
        </authorList>
    </citation>
    <scope>NUCLEOTIDE SEQUENCE [LARGE SCALE GENOMIC DNA]</scope>
    <source>
        <strain evidence="8">UCR-EL1</strain>
    </source>
</reference>
<keyword evidence="8" id="KW-1185">Reference proteome</keyword>
<feature type="transmembrane region" description="Helical" evidence="5">
    <location>
        <begin position="430"/>
        <end position="454"/>
    </location>
</feature>
<evidence type="ECO:0000313" key="7">
    <source>
        <dbReference type="EMBL" id="EMR61286.1"/>
    </source>
</evidence>
<feature type="transmembrane region" description="Helical" evidence="5">
    <location>
        <begin position="338"/>
        <end position="357"/>
    </location>
</feature>
<accession>M7SUJ2</accession>
<evidence type="ECO:0000256" key="3">
    <source>
        <dbReference type="ARBA" id="ARBA00022989"/>
    </source>
</evidence>
<dbReference type="FunFam" id="1.20.1250.20:FF:000011">
    <property type="entry name" value="MFS multidrug transporter, putative"/>
    <property type="match status" value="1"/>
</dbReference>
<dbReference type="InterPro" id="IPR036259">
    <property type="entry name" value="MFS_trans_sf"/>
</dbReference>
<evidence type="ECO:0000256" key="2">
    <source>
        <dbReference type="ARBA" id="ARBA00022692"/>
    </source>
</evidence>
<evidence type="ECO:0000256" key="1">
    <source>
        <dbReference type="ARBA" id="ARBA00004141"/>
    </source>
</evidence>
<evidence type="ECO:0000256" key="4">
    <source>
        <dbReference type="ARBA" id="ARBA00023136"/>
    </source>
</evidence>
<dbReference type="OrthoDB" id="6770063at2759"/>
<dbReference type="HOGENOM" id="CLU_008455_1_3_1"/>
<dbReference type="SUPFAM" id="SSF103473">
    <property type="entry name" value="MFS general substrate transporter"/>
    <property type="match status" value="1"/>
</dbReference>
<organism evidence="7 8">
    <name type="scientific">Eutypa lata (strain UCR-EL1)</name>
    <name type="common">Grapevine dieback disease fungus</name>
    <name type="synonym">Eutypa armeniacae</name>
    <dbReference type="NCBI Taxonomy" id="1287681"/>
    <lineage>
        <taxon>Eukaryota</taxon>
        <taxon>Fungi</taxon>
        <taxon>Dikarya</taxon>
        <taxon>Ascomycota</taxon>
        <taxon>Pezizomycotina</taxon>
        <taxon>Sordariomycetes</taxon>
        <taxon>Xylariomycetidae</taxon>
        <taxon>Xylariales</taxon>
        <taxon>Diatrypaceae</taxon>
        <taxon>Eutypa</taxon>
    </lineage>
</organism>
<keyword evidence="2 5" id="KW-0812">Transmembrane</keyword>
<comment type="subcellular location">
    <subcellularLocation>
        <location evidence="1">Membrane</location>
        <topology evidence="1">Multi-pass membrane protein</topology>
    </subcellularLocation>
</comment>
<evidence type="ECO:0000313" key="8">
    <source>
        <dbReference type="Proteomes" id="UP000012174"/>
    </source>
</evidence>
<sequence>MKVTTEMVVKERSVDLEAQAPEEVACDHLVTWDGPDDAANPKNWPFSARWRLTAIASAFSFISPASTSMTAPALGAIGEDLHMEQEFERFLSLSIFILASAFGPFLAGPLSEIYGRRPVLQLFNLFYLFFNTACGFATSSTQLIVCRFFAGFGGSAAIVIGAGILGDVWRTEERGLSISIYTLGKLLGPTLGPLCGGFITQYSSWRWTFWAISIANGVIQVAATIFFRETFALVLLGRKAARLRKETGNPALHTKWERPDRTFTKIAFAALVRPFLLLTAQPILQVLAMYIAIAGLNYLALAIGYIIGTQVCTRLIDVVYKRLKETRGNGIGIPEYRLPLLLPGALMVPIGLFWYGWSAQNHLHWIMPDIGIAIFGAGVKFALQCTQLYALDVYPTYAASASAASMFVRSLAGFAFPLFAPYLYQSLHFGWGNTVLALVELAIGVPAPFFLWFFGPSLRSRSTYAAGT</sequence>
<dbReference type="GO" id="GO:0016020">
    <property type="term" value="C:membrane"/>
    <property type="evidence" value="ECO:0007669"/>
    <property type="project" value="UniProtKB-SubCell"/>
</dbReference>
<dbReference type="KEGG" id="ela:UCREL1_11790"/>
<feature type="domain" description="Major facilitator superfamily (MFS) profile" evidence="6">
    <location>
        <begin position="52"/>
        <end position="459"/>
    </location>
</feature>
<feature type="transmembrane region" description="Helical" evidence="5">
    <location>
        <begin position="404"/>
        <end position="424"/>
    </location>
</feature>
<dbReference type="Pfam" id="PF07690">
    <property type="entry name" value="MFS_1"/>
    <property type="match status" value="1"/>
</dbReference>
<dbReference type="PROSITE" id="PS50850">
    <property type="entry name" value="MFS"/>
    <property type="match status" value="1"/>
</dbReference>
<dbReference type="GO" id="GO:0022857">
    <property type="term" value="F:transmembrane transporter activity"/>
    <property type="evidence" value="ECO:0007669"/>
    <property type="project" value="InterPro"/>
</dbReference>
<evidence type="ECO:0000256" key="5">
    <source>
        <dbReference type="SAM" id="Phobius"/>
    </source>
</evidence>
<evidence type="ECO:0000259" key="6">
    <source>
        <dbReference type="PROSITE" id="PS50850"/>
    </source>
</evidence>
<dbReference type="PANTHER" id="PTHR23502">
    <property type="entry name" value="MAJOR FACILITATOR SUPERFAMILY"/>
    <property type="match status" value="1"/>
</dbReference>
<dbReference type="OMA" id="FQGMQTY"/>
<feature type="transmembrane region" description="Helical" evidence="5">
    <location>
        <begin position="119"/>
        <end position="138"/>
    </location>
</feature>
<dbReference type="eggNOG" id="KOG0255">
    <property type="taxonomic scope" value="Eukaryota"/>
</dbReference>
<dbReference type="Gene3D" id="1.20.1250.20">
    <property type="entry name" value="MFS general substrate transporter like domains"/>
    <property type="match status" value="1"/>
</dbReference>
<proteinExistence type="predicted"/>
<feature type="transmembrane region" description="Helical" evidence="5">
    <location>
        <begin position="90"/>
        <end position="107"/>
    </location>
</feature>
<feature type="transmembrane region" description="Helical" evidence="5">
    <location>
        <begin position="363"/>
        <end position="383"/>
    </location>
</feature>
<feature type="transmembrane region" description="Helical" evidence="5">
    <location>
        <begin position="144"/>
        <end position="165"/>
    </location>
</feature>
<keyword evidence="3 5" id="KW-1133">Transmembrane helix</keyword>
<protein>
    <submittedName>
        <fullName evidence="7">Putative mfs multidrug transporter protein</fullName>
    </submittedName>
</protein>
<feature type="transmembrane region" description="Helical" evidence="5">
    <location>
        <begin position="209"/>
        <end position="236"/>
    </location>
</feature>
<feature type="transmembrane region" description="Helical" evidence="5">
    <location>
        <begin position="186"/>
        <end position="203"/>
    </location>
</feature>
<dbReference type="EMBL" id="KB707667">
    <property type="protein sequence ID" value="EMR61286.1"/>
    <property type="molecule type" value="Genomic_DNA"/>
</dbReference>
<dbReference type="InterPro" id="IPR011701">
    <property type="entry name" value="MFS"/>
</dbReference>
<dbReference type="PANTHER" id="PTHR23502:SF60">
    <property type="entry name" value="MAJOR FACILITATOR SUPERFAMILY (MFS) PROFILE DOMAIN-CONTAINING PROTEIN-RELATED"/>
    <property type="match status" value="1"/>
</dbReference>